<evidence type="ECO:0000313" key="7">
    <source>
        <dbReference type="EMBL" id="KJE25080.1"/>
    </source>
</evidence>
<evidence type="ECO:0000256" key="5">
    <source>
        <dbReference type="ARBA" id="ARBA00023136"/>
    </source>
</evidence>
<feature type="transmembrane region" description="Helical" evidence="6">
    <location>
        <begin position="171"/>
        <end position="188"/>
    </location>
</feature>
<sequence>MRVVKLPALGVDRRLRLPALGRVASISASLIATQAVTSLLGFVYWTLATREFSVGAVGLAGAAVSLMMLLGTLGMLGLGTLLIAELPRVGAAHRQLLLRTTLAVTAAASALLALVVAGGVHLIPAHNLRPISSSPWTTLGFVAGVALTGVTLVLDQAVLALGNGRLQLERNAVASTVKIGALLALAHTGHGGGMAIFLSWTIGNVVSLPLIAWRAARDARRTGDARRTREPAVDFTLLRGLGRQAANHHLLNLVLMAPMQLLSVIVTIAISAEHNGYFSIVQQVSGFVFVLPYSITIGLFAAAAGDQESIVRRMRMTIPIGLAASLAADAVLLPAGGLVLAVFGHSYATAGVTTLRIIVLAGLPFVIKDHYVALRRVQGRTGQAALICSVGAVVELAAAVTGARLGGTAGLSAAWVGALLIEAALLVRPLWAARKDLPPLPAVEPNDRAVLVPDARSGRSPATTTATATGVTPAIAEPAVETLAGGLT</sequence>
<feature type="transmembrane region" description="Helical" evidence="6">
    <location>
        <begin position="412"/>
        <end position="431"/>
    </location>
</feature>
<protein>
    <recommendedName>
        <fullName evidence="9">Membrane protein involved in the export of O-antigen and teichoic acid</fullName>
    </recommendedName>
</protein>
<evidence type="ECO:0000256" key="1">
    <source>
        <dbReference type="ARBA" id="ARBA00004651"/>
    </source>
</evidence>
<dbReference type="InterPro" id="IPR050833">
    <property type="entry name" value="Poly_Biosynth_Transport"/>
</dbReference>
<reference evidence="8" key="1">
    <citation type="submission" date="2015-02" db="EMBL/GenBank/DDBJ databases">
        <title>Draft Genome of Frankia sp. CpI1-S.</title>
        <authorList>
            <person name="Oshone R.T."/>
            <person name="Ngom M."/>
            <person name="Ghodhbane-Gtari F."/>
            <person name="Gtari M."/>
            <person name="Morris K."/>
            <person name="Thomas K."/>
            <person name="Sen A."/>
            <person name="Tisa L.S."/>
        </authorList>
    </citation>
    <scope>NUCLEOTIDE SEQUENCE [LARGE SCALE GENOMIC DNA]</scope>
    <source>
        <strain evidence="8">CpI1-S</strain>
    </source>
</reference>
<evidence type="ECO:0000256" key="2">
    <source>
        <dbReference type="ARBA" id="ARBA00022475"/>
    </source>
</evidence>
<dbReference type="GO" id="GO:0005886">
    <property type="term" value="C:plasma membrane"/>
    <property type="evidence" value="ECO:0007669"/>
    <property type="project" value="UniProtKB-SubCell"/>
</dbReference>
<feature type="transmembrane region" description="Helical" evidence="6">
    <location>
        <begin position="347"/>
        <end position="366"/>
    </location>
</feature>
<dbReference type="PATRIC" id="fig|1502723.3.peg.2309"/>
<evidence type="ECO:0000256" key="3">
    <source>
        <dbReference type="ARBA" id="ARBA00022692"/>
    </source>
</evidence>
<dbReference type="EMBL" id="JYFN01000003">
    <property type="protein sequence ID" value="KJE25080.1"/>
    <property type="molecule type" value="Genomic_DNA"/>
</dbReference>
<evidence type="ECO:0000256" key="4">
    <source>
        <dbReference type="ARBA" id="ARBA00022989"/>
    </source>
</evidence>
<feature type="transmembrane region" description="Helical" evidence="6">
    <location>
        <begin position="284"/>
        <end position="304"/>
    </location>
</feature>
<evidence type="ECO:0008006" key="9">
    <source>
        <dbReference type="Google" id="ProtNLM"/>
    </source>
</evidence>
<feature type="transmembrane region" description="Helical" evidence="6">
    <location>
        <begin position="316"/>
        <end position="341"/>
    </location>
</feature>
<comment type="caution">
    <text evidence="7">The sequence shown here is derived from an EMBL/GenBank/DDBJ whole genome shotgun (WGS) entry which is preliminary data.</text>
</comment>
<feature type="transmembrane region" description="Helical" evidence="6">
    <location>
        <begin position="386"/>
        <end position="406"/>
    </location>
</feature>
<gene>
    <name evidence="7" type="ORF">FF36_00692</name>
</gene>
<keyword evidence="5 6" id="KW-0472">Membrane</keyword>
<organism evidence="7 8">
    <name type="scientific">Frankia torreyi</name>
    <dbReference type="NCBI Taxonomy" id="1856"/>
    <lineage>
        <taxon>Bacteria</taxon>
        <taxon>Bacillati</taxon>
        <taxon>Actinomycetota</taxon>
        <taxon>Actinomycetes</taxon>
        <taxon>Frankiales</taxon>
        <taxon>Frankiaceae</taxon>
        <taxon>Frankia</taxon>
    </lineage>
</organism>
<feature type="transmembrane region" description="Helical" evidence="6">
    <location>
        <begin position="96"/>
        <end position="124"/>
    </location>
</feature>
<dbReference type="PANTHER" id="PTHR30250">
    <property type="entry name" value="PST FAMILY PREDICTED COLANIC ACID TRANSPORTER"/>
    <property type="match status" value="1"/>
</dbReference>
<dbReference type="PANTHER" id="PTHR30250:SF11">
    <property type="entry name" value="O-ANTIGEN TRANSPORTER-RELATED"/>
    <property type="match status" value="1"/>
</dbReference>
<comment type="subcellular location">
    <subcellularLocation>
        <location evidence="1">Cell membrane</location>
        <topology evidence="1">Multi-pass membrane protein</topology>
    </subcellularLocation>
</comment>
<feature type="transmembrane region" description="Helical" evidence="6">
    <location>
        <begin position="250"/>
        <end position="272"/>
    </location>
</feature>
<accession>A0A0D8BLT7</accession>
<keyword evidence="2" id="KW-1003">Cell membrane</keyword>
<keyword evidence="8" id="KW-1185">Reference proteome</keyword>
<keyword evidence="4 6" id="KW-1133">Transmembrane helix</keyword>
<dbReference type="AlphaFoldDB" id="A0A0D8BLT7"/>
<evidence type="ECO:0000256" key="6">
    <source>
        <dbReference type="SAM" id="Phobius"/>
    </source>
</evidence>
<feature type="transmembrane region" description="Helical" evidence="6">
    <location>
        <begin position="59"/>
        <end position="84"/>
    </location>
</feature>
<feature type="transmembrane region" description="Helical" evidence="6">
    <location>
        <begin position="194"/>
        <end position="213"/>
    </location>
</feature>
<feature type="transmembrane region" description="Helical" evidence="6">
    <location>
        <begin position="23"/>
        <end position="47"/>
    </location>
</feature>
<proteinExistence type="predicted"/>
<keyword evidence="3 6" id="KW-0812">Transmembrane</keyword>
<evidence type="ECO:0000313" key="8">
    <source>
        <dbReference type="Proteomes" id="UP000032545"/>
    </source>
</evidence>
<dbReference type="Proteomes" id="UP000032545">
    <property type="component" value="Unassembled WGS sequence"/>
</dbReference>
<reference evidence="7 8" key="2">
    <citation type="journal article" date="2016" name="Genome Announc.">
        <title>Permanent Draft Genome Sequences for Two Variants of Frankia sp. Strain CpI1, the First Frankia Strain Isolated from Root Nodules of Comptonia peregrina.</title>
        <authorList>
            <person name="Oshone R."/>
            <person name="Hurst S.G.IV."/>
            <person name="Abebe-Akele F."/>
            <person name="Simpson S."/>
            <person name="Morris K."/>
            <person name="Thomas W.K."/>
            <person name="Tisa L.S."/>
        </authorList>
    </citation>
    <scope>NUCLEOTIDE SEQUENCE [LARGE SCALE GENOMIC DNA]</scope>
    <source>
        <strain evidence="8">CpI1-S</strain>
    </source>
</reference>
<feature type="transmembrane region" description="Helical" evidence="6">
    <location>
        <begin position="136"/>
        <end position="159"/>
    </location>
</feature>
<name>A0A0D8BLT7_9ACTN</name>